<name>A0A5B1M892_9ACTN</name>
<keyword evidence="1" id="KW-0175">Coiled coil</keyword>
<keyword evidence="2" id="KW-1133">Transmembrane helix</keyword>
<comment type="caution">
    <text evidence="3">The sequence shown here is derived from an EMBL/GenBank/DDBJ whole genome shotgun (WGS) entry which is preliminary data.</text>
</comment>
<evidence type="ECO:0000313" key="4">
    <source>
        <dbReference type="Proteomes" id="UP000324351"/>
    </source>
</evidence>
<accession>A0A5B1M892</accession>
<keyword evidence="4" id="KW-1185">Reference proteome</keyword>
<reference evidence="3 4" key="1">
    <citation type="submission" date="2019-09" db="EMBL/GenBank/DDBJ databases">
        <title>Nocardioides panacisoli sp. nov., isolated from the soil of a ginseng field.</title>
        <authorList>
            <person name="Cho C."/>
        </authorList>
    </citation>
    <scope>NUCLEOTIDE SEQUENCE [LARGE SCALE GENOMIC DNA]</scope>
    <source>
        <strain evidence="3 4">BN140041</strain>
    </source>
</reference>
<dbReference type="EMBL" id="VUJW01000002">
    <property type="protein sequence ID" value="KAA1428229.1"/>
    <property type="molecule type" value="Genomic_DNA"/>
</dbReference>
<evidence type="ECO:0000256" key="2">
    <source>
        <dbReference type="SAM" id="Phobius"/>
    </source>
</evidence>
<evidence type="ECO:0000313" key="3">
    <source>
        <dbReference type="EMBL" id="KAA1428229.1"/>
    </source>
</evidence>
<evidence type="ECO:0000256" key="1">
    <source>
        <dbReference type="SAM" id="Coils"/>
    </source>
</evidence>
<dbReference type="AlphaFoldDB" id="A0A5B1M892"/>
<protein>
    <recommendedName>
        <fullName evidence="5">LapA family protein</fullName>
    </recommendedName>
</protein>
<gene>
    <name evidence="3" type="ORF">F0U47_04590</name>
</gene>
<dbReference type="Proteomes" id="UP000324351">
    <property type="component" value="Unassembled WGS sequence"/>
</dbReference>
<dbReference type="RefSeq" id="WP_149749167.1">
    <property type="nucleotide sequence ID" value="NZ_VUJW01000002.1"/>
</dbReference>
<evidence type="ECO:0008006" key="5">
    <source>
        <dbReference type="Google" id="ProtNLM"/>
    </source>
</evidence>
<organism evidence="3 4">
    <name type="scientific">Nocardioides antri</name>
    <dbReference type="NCBI Taxonomy" id="2607659"/>
    <lineage>
        <taxon>Bacteria</taxon>
        <taxon>Bacillati</taxon>
        <taxon>Actinomycetota</taxon>
        <taxon>Actinomycetes</taxon>
        <taxon>Propionibacteriales</taxon>
        <taxon>Nocardioidaceae</taxon>
        <taxon>Nocardioides</taxon>
    </lineage>
</organism>
<sequence>MVILGLILVGVGAVLVVLGLFTSDVKFEDNQGSVEFANIELTTEALFLVGVAAAALILVGLWAIKLGAKQGWRHRKEQRRLTELSEKLDRVEAERRAESDADDKK</sequence>
<reference evidence="3 4" key="2">
    <citation type="submission" date="2019-09" db="EMBL/GenBank/DDBJ databases">
        <authorList>
            <person name="Jin C."/>
        </authorList>
    </citation>
    <scope>NUCLEOTIDE SEQUENCE [LARGE SCALE GENOMIC DNA]</scope>
    <source>
        <strain evidence="3 4">BN140041</strain>
    </source>
</reference>
<keyword evidence="2" id="KW-0812">Transmembrane</keyword>
<feature type="coiled-coil region" evidence="1">
    <location>
        <begin position="74"/>
        <end position="101"/>
    </location>
</feature>
<keyword evidence="2" id="KW-0472">Membrane</keyword>
<proteinExistence type="predicted"/>
<feature type="transmembrane region" description="Helical" evidence="2">
    <location>
        <begin position="46"/>
        <end position="68"/>
    </location>
</feature>